<gene>
    <name evidence="5" type="ORF">K493DRAFT_305777</name>
</gene>
<organism evidence="5 6">
    <name type="scientific">Basidiobolus meristosporus CBS 931.73</name>
    <dbReference type="NCBI Taxonomy" id="1314790"/>
    <lineage>
        <taxon>Eukaryota</taxon>
        <taxon>Fungi</taxon>
        <taxon>Fungi incertae sedis</taxon>
        <taxon>Zoopagomycota</taxon>
        <taxon>Entomophthoromycotina</taxon>
        <taxon>Basidiobolomycetes</taxon>
        <taxon>Basidiobolales</taxon>
        <taxon>Basidiobolaceae</taxon>
        <taxon>Basidiobolus</taxon>
    </lineage>
</organism>
<dbReference type="AlphaFoldDB" id="A0A1Y1XUJ2"/>
<accession>A0A1Y1XUJ2</accession>
<comment type="subcellular location">
    <subcellularLocation>
        <location evidence="4">Peroxisome membrane</location>
    </subcellularLocation>
</comment>
<evidence type="ECO:0000256" key="2">
    <source>
        <dbReference type="ARBA" id="ARBA00023136"/>
    </source>
</evidence>
<dbReference type="STRING" id="1314790.A0A1Y1XUJ2"/>
<dbReference type="PANTHER" id="PTHR12652:SF50">
    <property type="entry name" value="PEROXIN 11"/>
    <property type="match status" value="1"/>
</dbReference>
<dbReference type="GO" id="GO:0016559">
    <property type="term" value="P:peroxisome fission"/>
    <property type="evidence" value="ECO:0007669"/>
    <property type="project" value="InterPro"/>
</dbReference>
<sequence length="291" mass="33120">MKSRSQLHPGYAEPPQYCYITVNDCSAAWGSKNIFHTVRFQVRSLFNSPVLVSTYATEMVANTVNTYVNFLATTNGRDKVYRFVQYFARFYSWYLLRQNSKDAYLAVEKLKAHLGLARRRKPIEMVQGIANSYSVKDTVLRICNIGKCGANGLYFIYDMLCWIDSVGLYKFKNIKKYNDHSNRYWLYAIVFSWLAGLYRLRQLYLEYGVLKRVQAVKTEAGGSTANNKLQLANLSTIKNGVLYQFVIDSLDMIIPLAGLNYIHLNEGVVGTVGAITSFMGGVSQWEKSASK</sequence>
<evidence type="ECO:0000256" key="4">
    <source>
        <dbReference type="ARBA" id="ARBA00046271"/>
    </source>
</evidence>
<keyword evidence="6" id="KW-1185">Reference proteome</keyword>
<dbReference type="Pfam" id="PF05648">
    <property type="entry name" value="PEX11"/>
    <property type="match status" value="1"/>
</dbReference>
<dbReference type="GO" id="GO:0005778">
    <property type="term" value="C:peroxisomal membrane"/>
    <property type="evidence" value="ECO:0007669"/>
    <property type="project" value="UniProtKB-SubCell"/>
</dbReference>
<protein>
    <submittedName>
        <fullName evidence="5">PEX11-domain-containing protein</fullName>
    </submittedName>
</protein>
<dbReference type="FunCoup" id="A0A1Y1XUJ2">
    <property type="interactions" value="93"/>
</dbReference>
<evidence type="ECO:0000313" key="5">
    <source>
        <dbReference type="EMBL" id="ORX89418.1"/>
    </source>
</evidence>
<dbReference type="OrthoDB" id="411017at2759"/>
<keyword evidence="3" id="KW-0576">Peroxisome</keyword>
<reference evidence="5 6" key="1">
    <citation type="submission" date="2016-07" db="EMBL/GenBank/DDBJ databases">
        <title>Pervasive Adenine N6-methylation of Active Genes in Fungi.</title>
        <authorList>
            <consortium name="DOE Joint Genome Institute"/>
            <person name="Mondo S.J."/>
            <person name="Dannebaum R.O."/>
            <person name="Kuo R.C."/>
            <person name="Labutti K."/>
            <person name="Haridas S."/>
            <person name="Kuo A."/>
            <person name="Salamov A."/>
            <person name="Ahrendt S.R."/>
            <person name="Lipzen A."/>
            <person name="Sullivan W."/>
            <person name="Andreopoulos W.B."/>
            <person name="Clum A."/>
            <person name="Lindquist E."/>
            <person name="Daum C."/>
            <person name="Ramamoorthy G.K."/>
            <person name="Gryganskyi A."/>
            <person name="Culley D."/>
            <person name="Magnuson J.K."/>
            <person name="James T.Y."/>
            <person name="O'Malley M.A."/>
            <person name="Stajich J.E."/>
            <person name="Spatafora J.W."/>
            <person name="Visel A."/>
            <person name="Grigoriev I.V."/>
        </authorList>
    </citation>
    <scope>NUCLEOTIDE SEQUENCE [LARGE SCALE GENOMIC DNA]</scope>
    <source>
        <strain evidence="5 6">CBS 931.73</strain>
    </source>
</reference>
<name>A0A1Y1XUJ2_9FUNG</name>
<dbReference type="EMBL" id="MCFE01000445">
    <property type="protein sequence ID" value="ORX89418.1"/>
    <property type="molecule type" value="Genomic_DNA"/>
</dbReference>
<dbReference type="PANTHER" id="PTHR12652">
    <property type="entry name" value="PEROXISOMAL BIOGENESIS FACTOR 11"/>
    <property type="match status" value="1"/>
</dbReference>
<dbReference type="InterPro" id="IPR008733">
    <property type="entry name" value="PEX11"/>
</dbReference>
<evidence type="ECO:0000313" key="6">
    <source>
        <dbReference type="Proteomes" id="UP000193498"/>
    </source>
</evidence>
<keyword evidence="1" id="KW-0962">Peroxisome biogenesis</keyword>
<dbReference type="Proteomes" id="UP000193498">
    <property type="component" value="Unassembled WGS sequence"/>
</dbReference>
<evidence type="ECO:0000256" key="1">
    <source>
        <dbReference type="ARBA" id="ARBA00022593"/>
    </source>
</evidence>
<comment type="caution">
    <text evidence="5">The sequence shown here is derived from an EMBL/GenBank/DDBJ whole genome shotgun (WGS) entry which is preliminary data.</text>
</comment>
<proteinExistence type="predicted"/>
<keyword evidence="2" id="KW-0472">Membrane</keyword>
<dbReference type="InParanoid" id="A0A1Y1XUJ2"/>
<evidence type="ECO:0000256" key="3">
    <source>
        <dbReference type="ARBA" id="ARBA00023140"/>
    </source>
</evidence>